<dbReference type="Proteomes" id="UP000092445">
    <property type="component" value="Unassembled WGS sequence"/>
</dbReference>
<dbReference type="InterPro" id="IPR023780">
    <property type="entry name" value="Chromo_domain"/>
</dbReference>
<reference evidence="5" key="1">
    <citation type="submission" date="2014-03" db="EMBL/GenBank/DDBJ databases">
        <authorList>
            <person name="Aksoy S."/>
            <person name="Warren W."/>
            <person name="Wilson R.K."/>
        </authorList>
    </citation>
    <scope>NUCLEOTIDE SEQUENCE [LARGE SCALE GENOMIC DNA]</scope>
    <source>
        <strain evidence="5">IAEA</strain>
    </source>
</reference>
<dbReference type="SMART" id="SM00298">
    <property type="entry name" value="CHROMO"/>
    <property type="match status" value="2"/>
</dbReference>
<dbReference type="CDD" id="cd00024">
    <property type="entry name" value="CD_CSD"/>
    <property type="match status" value="1"/>
</dbReference>
<dbReference type="PROSITE" id="PS50013">
    <property type="entry name" value="CHROMO_2"/>
    <property type="match status" value="2"/>
</dbReference>
<dbReference type="AlphaFoldDB" id="A0A1A9Z626"/>
<feature type="domain" description="Chromo" evidence="3">
    <location>
        <begin position="40"/>
        <end position="98"/>
    </location>
</feature>
<evidence type="ECO:0000313" key="5">
    <source>
        <dbReference type="Proteomes" id="UP000092445"/>
    </source>
</evidence>
<dbReference type="STRING" id="7398.A0A1A9Z626"/>
<dbReference type="GO" id="GO:0005694">
    <property type="term" value="C:chromosome"/>
    <property type="evidence" value="ECO:0007669"/>
    <property type="project" value="UniProtKB-ARBA"/>
</dbReference>
<evidence type="ECO:0000256" key="1">
    <source>
        <dbReference type="ARBA" id="ARBA00004123"/>
    </source>
</evidence>
<dbReference type="SUPFAM" id="SSF54160">
    <property type="entry name" value="Chromo domain-like"/>
    <property type="match status" value="2"/>
</dbReference>
<dbReference type="PANTHER" id="PTHR22812">
    <property type="entry name" value="CHROMOBOX PROTEIN"/>
    <property type="match status" value="1"/>
</dbReference>
<proteinExistence type="predicted"/>
<dbReference type="InterPro" id="IPR017984">
    <property type="entry name" value="Chromo_dom_subgr"/>
</dbReference>
<organism evidence="4 5">
    <name type="scientific">Glossina pallidipes</name>
    <name type="common">Tsetse fly</name>
    <dbReference type="NCBI Taxonomy" id="7398"/>
    <lineage>
        <taxon>Eukaryota</taxon>
        <taxon>Metazoa</taxon>
        <taxon>Ecdysozoa</taxon>
        <taxon>Arthropoda</taxon>
        <taxon>Hexapoda</taxon>
        <taxon>Insecta</taxon>
        <taxon>Pterygota</taxon>
        <taxon>Neoptera</taxon>
        <taxon>Endopterygota</taxon>
        <taxon>Diptera</taxon>
        <taxon>Brachycera</taxon>
        <taxon>Muscomorpha</taxon>
        <taxon>Hippoboscoidea</taxon>
        <taxon>Glossinidae</taxon>
        <taxon>Glossina</taxon>
    </lineage>
</organism>
<accession>A0A1A9Z626</accession>
<dbReference type="InterPro" id="IPR000953">
    <property type="entry name" value="Chromo/chromo_shadow_dom"/>
</dbReference>
<dbReference type="Gene3D" id="2.40.50.40">
    <property type="match status" value="2"/>
</dbReference>
<protein>
    <recommendedName>
        <fullName evidence="3">Chromo domain-containing protein</fullName>
    </recommendedName>
</protein>
<dbReference type="PROSITE" id="PS00598">
    <property type="entry name" value="CHROMO_1"/>
    <property type="match status" value="2"/>
</dbReference>
<evidence type="ECO:0000256" key="2">
    <source>
        <dbReference type="ARBA" id="ARBA00023242"/>
    </source>
</evidence>
<name>A0A1A9Z626_GLOPL</name>
<dbReference type="InterPro" id="IPR016197">
    <property type="entry name" value="Chromo-like_dom_sf"/>
</dbReference>
<sequence length="177" mass="21045">MKGNRQKEKVLECLEVLENIEDKETKATHQADVTESDEEYEVEKIIGHKKVRGIFHFLMRWKGFTEDDDTWEPEHALNCPAILEKYKKENRLNVPEPRRRAPLRKSAIKRPTRIVDQIIDYTEKKSGRVFRIRWKGLTSEHDTWEPEKDLTCAALIQKFMKRVKSQKENPPQKEQAF</sequence>
<dbReference type="Pfam" id="PF00385">
    <property type="entry name" value="Chromo"/>
    <property type="match status" value="2"/>
</dbReference>
<comment type="subcellular location">
    <subcellularLocation>
        <location evidence="1">Nucleus</location>
    </subcellularLocation>
</comment>
<dbReference type="EnsemblMetazoa" id="GPAI004987-RA">
    <property type="protein sequence ID" value="GPAI004987-PA"/>
    <property type="gene ID" value="GPAI004987"/>
</dbReference>
<dbReference type="PRINTS" id="PR00504">
    <property type="entry name" value="CHROMODOMAIN"/>
</dbReference>
<reference evidence="4" key="2">
    <citation type="submission" date="2020-05" db="UniProtKB">
        <authorList>
            <consortium name="EnsemblMetazoa"/>
        </authorList>
    </citation>
    <scope>IDENTIFICATION</scope>
    <source>
        <strain evidence="4">IAEA</strain>
    </source>
</reference>
<keyword evidence="2" id="KW-0539">Nucleus</keyword>
<dbReference type="InterPro" id="IPR023779">
    <property type="entry name" value="Chromodomain_CS"/>
</dbReference>
<dbReference type="InterPro" id="IPR051219">
    <property type="entry name" value="Heterochromatin_chromo-domain"/>
</dbReference>
<evidence type="ECO:0000259" key="3">
    <source>
        <dbReference type="PROSITE" id="PS50013"/>
    </source>
</evidence>
<dbReference type="VEuPathDB" id="VectorBase:GPAI004987"/>
<dbReference type="GO" id="GO:0005634">
    <property type="term" value="C:nucleus"/>
    <property type="evidence" value="ECO:0007669"/>
    <property type="project" value="UniProtKB-SubCell"/>
</dbReference>
<keyword evidence="5" id="KW-1185">Reference proteome</keyword>
<feature type="domain" description="Chromo" evidence="3">
    <location>
        <begin position="113"/>
        <end position="171"/>
    </location>
</feature>
<evidence type="ECO:0000313" key="4">
    <source>
        <dbReference type="EnsemblMetazoa" id="GPAI004987-PA"/>
    </source>
</evidence>